<dbReference type="InterPro" id="IPR002942">
    <property type="entry name" value="S4_RNA-bd"/>
</dbReference>
<dbReference type="InterPro" id="IPR047048">
    <property type="entry name" value="TlyA"/>
</dbReference>
<dbReference type="Pfam" id="PF01728">
    <property type="entry name" value="FtsJ"/>
    <property type="match status" value="1"/>
</dbReference>
<evidence type="ECO:0000256" key="1">
    <source>
        <dbReference type="ARBA" id="ARBA00022884"/>
    </source>
</evidence>
<comment type="similarity">
    <text evidence="2">Belongs to the TlyA family.</text>
</comment>
<dbReference type="PANTHER" id="PTHR32319:SF0">
    <property type="entry name" value="BACTERIAL HEMOLYSIN-LIKE PROTEIN"/>
    <property type="match status" value="1"/>
</dbReference>
<dbReference type="SUPFAM" id="SSF55174">
    <property type="entry name" value="Alpha-L RNA-binding motif"/>
    <property type="match status" value="1"/>
</dbReference>
<dbReference type="InterPro" id="IPR029063">
    <property type="entry name" value="SAM-dependent_MTases_sf"/>
</dbReference>
<evidence type="ECO:0000259" key="5">
    <source>
        <dbReference type="SMART" id="SM00363"/>
    </source>
</evidence>
<dbReference type="EMBL" id="SRMO01000084">
    <property type="protein sequence ID" value="TGG91064.1"/>
    <property type="molecule type" value="Genomic_DNA"/>
</dbReference>
<dbReference type="SUPFAM" id="SSF53335">
    <property type="entry name" value="S-adenosyl-L-methionine-dependent methyltransferases"/>
    <property type="match status" value="1"/>
</dbReference>
<dbReference type="InterPro" id="IPR004538">
    <property type="entry name" value="Hemolysin_A/TlyA"/>
</dbReference>
<evidence type="ECO:0000313" key="7">
    <source>
        <dbReference type="Proteomes" id="UP000317990"/>
    </source>
</evidence>
<evidence type="ECO:0000256" key="2">
    <source>
        <dbReference type="ARBA" id="ARBA00029460"/>
    </source>
</evidence>
<comment type="caution">
    <text evidence="6">The sequence shown here is derived from an EMBL/GenBank/DDBJ whole genome shotgun (WGS) entry which is preliminary data.</text>
</comment>
<protein>
    <submittedName>
        <fullName evidence="6">TlyA family RNA methyltransferase</fullName>
    </submittedName>
</protein>
<feature type="domain" description="RNA-binding S4" evidence="5">
    <location>
        <begin position="4"/>
        <end position="65"/>
    </location>
</feature>
<feature type="region of interest" description="Disordered" evidence="4">
    <location>
        <begin position="266"/>
        <end position="307"/>
    </location>
</feature>
<dbReference type="PIRSF" id="PIRSF005578">
    <property type="entry name" value="TlyA"/>
    <property type="match status" value="1"/>
</dbReference>
<evidence type="ECO:0000256" key="3">
    <source>
        <dbReference type="PROSITE-ProRule" id="PRU00182"/>
    </source>
</evidence>
<dbReference type="Gene3D" id="3.10.290.10">
    <property type="entry name" value="RNA-binding S4 domain"/>
    <property type="match status" value="1"/>
</dbReference>
<dbReference type="NCBIfam" id="TIGR00478">
    <property type="entry name" value="tly"/>
    <property type="match status" value="1"/>
</dbReference>
<dbReference type="PANTHER" id="PTHR32319">
    <property type="entry name" value="BACTERIAL HEMOLYSIN-LIKE PROTEIN"/>
    <property type="match status" value="1"/>
</dbReference>
<organism evidence="6 7">
    <name type="scientific">Aphanocapsa feldmannii 277cV</name>
    <dbReference type="NCBI Taxonomy" id="2507553"/>
    <lineage>
        <taxon>Bacteria</taxon>
        <taxon>Bacillati</taxon>
        <taxon>Cyanobacteriota</taxon>
        <taxon>Cyanophyceae</taxon>
        <taxon>Oscillatoriophycideae</taxon>
        <taxon>Chroococcales</taxon>
        <taxon>Microcystaceae</taxon>
        <taxon>Aphanocapsa</taxon>
    </lineage>
</organism>
<dbReference type="CDD" id="cd00165">
    <property type="entry name" value="S4"/>
    <property type="match status" value="1"/>
</dbReference>
<sequence length="307" mass="32782">MAPQRLDQLLTERGLAPSRQQAQRWIQAGLVRSGCRILDKPGHVVPDDISLELQAPARFVSRGGEKLAGALGVFPIAVQGRICLDGGISTGGFSDCLLQRGAARIYGVDVGYGQLAWKLRSDPRVMLRERTNLRHLAAKDLYGEAAERADLAVADVSFISLTLVLPALRRLVMEQAEAVLLIKPQFEVGRERVGRGGVVRDAAAHRQAIARVIGAAAEHGWGGTGLVGSPLTGPAGNHEYLLWLRPQPQTGLADDQVAEEVARTLAGGRALPADRSSSTGGKTGVAVREQWRRGRPCGSAPRTPPAK</sequence>
<evidence type="ECO:0000256" key="4">
    <source>
        <dbReference type="SAM" id="MobiDB-lite"/>
    </source>
</evidence>
<reference evidence="6 7" key="1">
    <citation type="journal article" date="2019" name="mSystems">
        <title>Life at home and on the roam: Genomic adaptions reflect the dual lifestyle of an intracellular, facultative symbiont.</title>
        <authorList>
            <person name="Burgsdorf I."/>
        </authorList>
    </citation>
    <scope>NUCLEOTIDE SEQUENCE [LARGE SCALE GENOMIC DNA]</scope>
    <source>
        <strain evidence="6">277cV</strain>
    </source>
</reference>
<dbReference type="PROSITE" id="PS50889">
    <property type="entry name" value="S4"/>
    <property type="match status" value="1"/>
</dbReference>
<keyword evidence="6" id="KW-0808">Transferase</keyword>
<dbReference type="GO" id="GO:0008168">
    <property type="term" value="F:methyltransferase activity"/>
    <property type="evidence" value="ECO:0007669"/>
    <property type="project" value="UniProtKB-KW"/>
</dbReference>
<gene>
    <name evidence="6" type="ORF">ERJ67_10055</name>
</gene>
<dbReference type="Gene3D" id="3.40.50.150">
    <property type="entry name" value="Vaccinia Virus protein VP39"/>
    <property type="match status" value="1"/>
</dbReference>
<accession>A0A524RLV7</accession>
<evidence type="ECO:0000313" key="6">
    <source>
        <dbReference type="EMBL" id="TGG91064.1"/>
    </source>
</evidence>
<name>A0A524RLV7_9CHRO</name>
<dbReference type="InterPro" id="IPR002877">
    <property type="entry name" value="RNA_MeTrfase_FtsJ_dom"/>
</dbReference>
<keyword evidence="6" id="KW-0489">Methyltransferase</keyword>
<dbReference type="SMART" id="SM00363">
    <property type="entry name" value="S4"/>
    <property type="match status" value="1"/>
</dbReference>
<proteinExistence type="inferred from homology"/>
<dbReference type="InterPro" id="IPR036986">
    <property type="entry name" value="S4_RNA-bd_sf"/>
</dbReference>
<dbReference type="AlphaFoldDB" id="A0A524RLV7"/>
<dbReference type="GO" id="GO:0003723">
    <property type="term" value="F:RNA binding"/>
    <property type="evidence" value="ECO:0007669"/>
    <property type="project" value="UniProtKB-KW"/>
</dbReference>
<dbReference type="Proteomes" id="UP000317990">
    <property type="component" value="Unassembled WGS sequence"/>
</dbReference>
<dbReference type="Pfam" id="PF01479">
    <property type="entry name" value="S4"/>
    <property type="match status" value="1"/>
</dbReference>
<keyword evidence="1 3" id="KW-0694">RNA-binding</keyword>
<dbReference type="GO" id="GO:0032259">
    <property type="term" value="P:methylation"/>
    <property type="evidence" value="ECO:0007669"/>
    <property type="project" value="UniProtKB-KW"/>
</dbReference>